<dbReference type="InterPro" id="IPR017871">
    <property type="entry name" value="ABC_transporter-like_CS"/>
</dbReference>
<dbReference type="PROSITE" id="PS00211">
    <property type="entry name" value="ABC_TRANSPORTER_1"/>
    <property type="match status" value="1"/>
</dbReference>
<sequence>MNSTDVIAEVNGLGKTYGSFAALTDVTFDIRRGEVLSLLGPNGAGKSTTIEILEGYRNRTSGTVRVLGQDPATAGRAWRARLGIVLQSSGMPEEMTVRELVRHFAAFYPAPRDADQTIAAVGLTEKARSRVSTLSGGQKRRVDVALGIIGRPDLLFLDEPTTGFDPAARREFWTLIEGLRDEGTTVLLTTHYLDEAAHLSDRAVVIAGGRIVAEGAIDALGGAQARMPVVHWRDAAGDHEVRTPEPAAFVSRLHAEQGEAANLQVIRPSLEDIYLGIVQAGRERPEPHGDRAPALASAH</sequence>
<evidence type="ECO:0000256" key="3">
    <source>
        <dbReference type="ARBA" id="ARBA00022741"/>
    </source>
</evidence>
<dbReference type="SMART" id="SM00382">
    <property type="entry name" value="AAA"/>
    <property type="match status" value="1"/>
</dbReference>
<dbReference type="PANTHER" id="PTHR42711">
    <property type="entry name" value="ABC TRANSPORTER ATP-BINDING PROTEIN"/>
    <property type="match status" value="1"/>
</dbReference>
<gene>
    <name evidence="7" type="ORF">FB473_002465</name>
</gene>
<keyword evidence="3" id="KW-0547">Nucleotide-binding</keyword>
<evidence type="ECO:0000313" key="8">
    <source>
        <dbReference type="Proteomes" id="UP000749311"/>
    </source>
</evidence>
<evidence type="ECO:0000259" key="6">
    <source>
        <dbReference type="PROSITE" id="PS50893"/>
    </source>
</evidence>
<dbReference type="PROSITE" id="PS50893">
    <property type="entry name" value="ABC_TRANSPORTER_2"/>
    <property type="match status" value="1"/>
</dbReference>
<comment type="caution">
    <text evidence="7">The sequence shown here is derived from an EMBL/GenBank/DDBJ whole genome shotgun (WGS) entry which is preliminary data.</text>
</comment>
<organism evidence="7 8">
    <name type="scientific">Brooklawnia cerclae</name>
    <dbReference type="NCBI Taxonomy" id="349934"/>
    <lineage>
        <taxon>Bacteria</taxon>
        <taxon>Bacillati</taxon>
        <taxon>Actinomycetota</taxon>
        <taxon>Actinomycetes</taxon>
        <taxon>Propionibacteriales</taxon>
        <taxon>Propionibacteriaceae</taxon>
        <taxon>Brooklawnia</taxon>
    </lineage>
</organism>
<keyword evidence="2" id="KW-0813">Transport</keyword>
<evidence type="ECO:0000256" key="5">
    <source>
        <dbReference type="ARBA" id="ARBA00023251"/>
    </source>
</evidence>
<name>A0ABX0SIL7_9ACTN</name>
<dbReference type="GO" id="GO:0005524">
    <property type="term" value="F:ATP binding"/>
    <property type="evidence" value="ECO:0007669"/>
    <property type="project" value="UniProtKB-KW"/>
</dbReference>
<dbReference type="SUPFAM" id="SSF52540">
    <property type="entry name" value="P-loop containing nucleoside triphosphate hydrolases"/>
    <property type="match status" value="1"/>
</dbReference>
<reference evidence="7 8" key="1">
    <citation type="submission" date="2020-02" db="EMBL/GenBank/DDBJ databases">
        <title>Sequencing the genomes of 1000 actinobacteria strains.</title>
        <authorList>
            <person name="Klenk H.-P."/>
        </authorList>
    </citation>
    <scope>NUCLEOTIDE SEQUENCE [LARGE SCALE GENOMIC DNA]</scope>
    <source>
        <strain evidence="7 8">DSM 19609</strain>
    </source>
</reference>
<accession>A0ABX0SIL7</accession>
<evidence type="ECO:0000256" key="2">
    <source>
        <dbReference type="ARBA" id="ARBA00022448"/>
    </source>
</evidence>
<dbReference type="RefSeq" id="WP_167168157.1">
    <property type="nucleotide sequence ID" value="NZ_BAAAOO010000007.1"/>
</dbReference>
<dbReference type="Pfam" id="PF00005">
    <property type="entry name" value="ABC_tran"/>
    <property type="match status" value="1"/>
</dbReference>
<dbReference type="InterPro" id="IPR003439">
    <property type="entry name" value="ABC_transporter-like_ATP-bd"/>
</dbReference>
<protein>
    <submittedName>
        <fullName evidence="7">ABC-2 type transport system ATP-binding protein</fullName>
    </submittedName>
</protein>
<dbReference type="PANTHER" id="PTHR42711:SF17">
    <property type="entry name" value="ABC TRANSPORTER ATP-BINDING PROTEIN"/>
    <property type="match status" value="1"/>
</dbReference>
<dbReference type="InterPro" id="IPR027417">
    <property type="entry name" value="P-loop_NTPase"/>
</dbReference>
<keyword evidence="4 7" id="KW-0067">ATP-binding</keyword>
<dbReference type="CDD" id="cd03230">
    <property type="entry name" value="ABC_DR_subfamily_A"/>
    <property type="match status" value="1"/>
</dbReference>
<dbReference type="EMBL" id="JAAMOZ010000001">
    <property type="protein sequence ID" value="NIH57820.1"/>
    <property type="molecule type" value="Genomic_DNA"/>
</dbReference>
<proteinExistence type="predicted"/>
<keyword evidence="8" id="KW-1185">Reference proteome</keyword>
<dbReference type="InterPro" id="IPR003593">
    <property type="entry name" value="AAA+_ATPase"/>
</dbReference>
<dbReference type="Gene3D" id="3.40.50.300">
    <property type="entry name" value="P-loop containing nucleotide triphosphate hydrolases"/>
    <property type="match status" value="1"/>
</dbReference>
<dbReference type="Proteomes" id="UP000749311">
    <property type="component" value="Unassembled WGS sequence"/>
</dbReference>
<evidence type="ECO:0000313" key="7">
    <source>
        <dbReference type="EMBL" id="NIH57820.1"/>
    </source>
</evidence>
<evidence type="ECO:0000256" key="4">
    <source>
        <dbReference type="ARBA" id="ARBA00022840"/>
    </source>
</evidence>
<comment type="subcellular location">
    <subcellularLocation>
        <location evidence="1">Cell membrane</location>
        <topology evidence="1">Peripheral membrane protein</topology>
    </subcellularLocation>
</comment>
<keyword evidence="5" id="KW-0046">Antibiotic resistance</keyword>
<evidence type="ECO:0000256" key="1">
    <source>
        <dbReference type="ARBA" id="ARBA00004202"/>
    </source>
</evidence>
<dbReference type="InterPro" id="IPR050763">
    <property type="entry name" value="ABC_transporter_ATP-binding"/>
</dbReference>
<feature type="domain" description="ABC transporter" evidence="6">
    <location>
        <begin position="8"/>
        <end position="233"/>
    </location>
</feature>